<keyword evidence="3" id="KW-1185">Reference proteome</keyword>
<dbReference type="RefSeq" id="WP_184567953.1">
    <property type="nucleotide sequence ID" value="NZ_BAAARS010000012.1"/>
</dbReference>
<comment type="caution">
    <text evidence="2">The sequence shown here is derived from an EMBL/GenBank/DDBJ whole genome shotgun (WGS) entry which is preliminary data.</text>
</comment>
<proteinExistence type="predicted"/>
<dbReference type="EMBL" id="JACHGV010000023">
    <property type="protein sequence ID" value="MBB6081852.1"/>
    <property type="molecule type" value="Genomic_DNA"/>
</dbReference>
<evidence type="ECO:0000313" key="3">
    <source>
        <dbReference type="Proteomes" id="UP000591537"/>
    </source>
</evidence>
<dbReference type="SUPFAM" id="SSF56281">
    <property type="entry name" value="Metallo-hydrolase/oxidoreductase"/>
    <property type="match status" value="1"/>
</dbReference>
<dbReference type="AlphaFoldDB" id="A0A7W9TLL9"/>
<evidence type="ECO:0000259" key="1">
    <source>
        <dbReference type="Pfam" id="PF12706"/>
    </source>
</evidence>
<reference evidence="2 3" key="1">
    <citation type="submission" date="2020-08" db="EMBL/GenBank/DDBJ databases">
        <title>Genomic Encyclopedia of Type Strains, Phase IV (KMG-IV): sequencing the most valuable type-strain genomes for metagenomic binning, comparative biology and taxonomic classification.</title>
        <authorList>
            <person name="Goeker M."/>
        </authorList>
    </citation>
    <scope>NUCLEOTIDE SEQUENCE [LARGE SCALE GENOMIC DNA]</scope>
    <source>
        <strain evidence="2 3">DSM 43350</strain>
    </source>
</reference>
<gene>
    <name evidence="2" type="ORF">HNR57_007815</name>
</gene>
<evidence type="ECO:0000313" key="2">
    <source>
        <dbReference type="EMBL" id="MBB6081852.1"/>
    </source>
</evidence>
<accession>A0A7W9TLL9</accession>
<protein>
    <recommendedName>
        <fullName evidence="1">Metallo-beta-lactamase domain-containing protein</fullName>
    </recommendedName>
</protein>
<dbReference type="Pfam" id="PF12706">
    <property type="entry name" value="Lactamase_B_2"/>
    <property type="match status" value="1"/>
</dbReference>
<name>A0A7W9TLL9_9ACTN</name>
<dbReference type="InterPro" id="IPR001279">
    <property type="entry name" value="Metallo-B-lactamas"/>
</dbReference>
<dbReference type="Proteomes" id="UP000591537">
    <property type="component" value="Unassembled WGS sequence"/>
</dbReference>
<sequence length="489" mass="54024">MKSAQPWGSKMIVPNGATLHVIEREPEALPFVGPLLQRWMALEFQPRQCRRAVEELLCHPAFSVDEPLLDARAVTDGGTVATEALLHPSAEYAFRLRVFGPNGSADQVTTRFDESMAVEVAWVLRSLTGDAESVPDLSWLPRTVCTLLTQGESVPVPAFPRVERPGIYRREHGCVVIRSETTSVILDPVSFWMPQAPRTPIAADGGVDAIFITHGHADHYSVPSILAQADPARTTVVVPPVPRTSLLAPNDMVRSLGLFGLDARAPEWGSSIVIGDIHVDVLPFFGEQPVREGQAPHPDLRNWGSCYRFSTPDFTAISLIDSGVDPLGDMADVVRISRDDHGPVDFFLSSLPRFHCPFFFGLPHYYLALPFDRLRELFAQFRTGRLPSVTPGPDGIVDVCRAGRPRYYLPYGNGLEGVGQPIGDVGMSIGEPPEWELVTYLTDRFQHEGIPTTAIGWNPGDWISVERGRVDRMAYERPSRSAEKLDFLS</sequence>
<dbReference type="InterPro" id="IPR036866">
    <property type="entry name" value="RibonucZ/Hydroxyglut_hydro"/>
</dbReference>
<dbReference type="Gene3D" id="3.60.15.10">
    <property type="entry name" value="Ribonuclease Z/Hydroxyacylglutathione hydrolase-like"/>
    <property type="match status" value="1"/>
</dbReference>
<feature type="domain" description="Metallo-beta-lactamase" evidence="1">
    <location>
        <begin position="184"/>
        <end position="290"/>
    </location>
</feature>
<organism evidence="2 3">
    <name type="scientific">Streptomyces paradoxus</name>
    <dbReference type="NCBI Taxonomy" id="66375"/>
    <lineage>
        <taxon>Bacteria</taxon>
        <taxon>Bacillati</taxon>
        <taxon>Actinomycetota</taxon>
        <taxon>Actinomycetes</taxon>
        <taxon>Kitasatosporales</taxon>
        <taxon>Streptomycetaceae</taxon>
        <taxon>Streptomyces</taxon>
    </lineage>
</organism>